<organism evidence="1 2">
    <name type="scientific">Trichonephila inaurata madagascariensis</name>
    <dbReference type="NCBI Taxonomy" id="2747483"/>
    <lineage>
        <taxon>Eukaryota</taxon>
        <taxon>Metazoa</taxon>
        <taxon>Ecdysozoa</taxon>
        <taxon>Arthropoda</taxon>
        <taxon>Chelicerata</taxon>
        <taxon>Arachnida</taxon>
        <taxon>Araneae</taxon>
        <taxon>Araneomorphae</taxon>
        <taxon>Entelegynae</taxon>
        <taxon>Araneoidea</taxon>
        <taxon>Nephilidae</taxon>
        <taxon>Trichonephila</taxon>
        <taxon>Trichonephila inaurata</taxon>
    </lineage>
</organism>
<dbReference type="EMBL" id="BMAV01015032">
    <property type="protein sequence ID" value="GFY63975.1"/>
    <property type="molecule type" value="Genomic_DNA"/>
</dbReference>
<sequence length="111" mass="12753">MFRSLRRDICFGYQPNLLIVGSYNGALSQLSSFLKKKPDFEGFWTNILLFPVISILSRMFCMRELKNWDVFPSKDQVIRYGLPPHSECIVAYRIIDDCTEIEVQKPGSVGG</sequence>
<protein>
    <submittedName>
        <fullName evidence="1">Uncharacterized protein</fullName>
    </submittedName>
</protein>
<proteinExistence type="predicted"/>
<accession>A0A8X6Y402</accession>
<dbReference type="Proteomes" id="UP000886998">
    <property type="component" value="Unassembled WGS sequence"/>
</dbReference>
<evidence type="ECO:0000313" key="1">
    <source>
        <dbReference type="EMBL" id="GFY63975.1"/>
    </source>
</evidence>
<keyword evidence="2" id="KW-1185">Reference proteome</keyword>
<gene>
    <name evidence="1" type="ORF">TNIN_382541</name>
</gene>
<name>A0A8X6Y402_9ARAC</name>
<comment type="caution">
    <text evidence="1">The sequence shown here is derived from an EMBL/GenBank/DDBJ whole genome shotgun (WGS) entry which is preliminary data.</text>
</comment>
<evidence type="ECO:0000313" key="2">
    <source>
        <dbReference type="Proteomes" id="UP000886998"/>
    </source>
</evidence>
<dbReference type="AlphaFoldDB" id="A0A8X6Y402"/>
<reference evidence="1" key="1">
    <citation type="submission" date="2020-08" db="EMBL/GenBank/DDBJ databases">
        <title>Multicomponent nature underlies the extraordinary mechanical properties of spider dragline silk.</title>
        <authorList>
            <person name="Kono N."/>
            <person name="Nakamura H."/>
            <person name="Mori M."/>
            <person name="Yoshida Y."/>
            <person name="Ohtoshi R."/>
            <person name="Malay A.D."/>
            <person name="Moran D.A.P."/>
            <person name="Tomita M."/>
            <person name="Numata K."/>
            <person name="Arakawa K."/>
        </authorList>
    </citation>
    <scope>NUCLEOTIDE SEQUENCE</scope>
</reference>